<sequence>MDVAEDHMVKSKDELGEDSHEVCENAFNGKYCLEMCANMYYQKERHVSCRDTGKLSQVFFGKARDANPCITRTLTLTATLPGTHFHERESNAPQTTAPYITRHSLSEHR</sequence>
<dbReference type="Proteomes" id="UP001054837">
    <property type="component" value="Unassembled WGS sequence"/>
</dbReference>
<dbReference type="AlphaFoldDB" id="A0AAV4PL46"/>
<dbReference type="EMBL" id="BPLQ01003002">
    <property type="protein sequence ID" value="GIX97028.1"/>
    <property type="molecule type" value="Genomic_DNA"/>
</dbReference>
<comment type="caution">
    <text evidence="2">The sequence shown here is derived from an EMBL/GenBank/DDBJ whole genome shotgun (WGS) entry which is preliminary data.</text>
</comment>
<evidence type="ECO:0000256" key="1">
    <source>
        <dbReference type="SAM" id="MobiDB-lite"/>
    </source>
</evidence>
<name>A0AAV4PL46_9ARAC</name>
<gene>
    <name evidence="2" type="ORF">CDAR_95011</name>
</gene>
<keyword evidence="3" id="KW-1185">Reference proteome</keyword>
<evidence type="ECO:0000313" key="3">
    <source>
        <dbReference type="Proteomes" id="UP001054837"/>
    </source>
</evidence>
<feature type="region of interest" description="Disordered" evidence="1">
    <location>
        <begin position="84"/>
        <end position="109"/>
    </location>
</feature>
<protein>
    <submittedName>
        <fullName evidence="2">Uncharacterized protein</fullName>
    </submittedName>
</protein>
<organism evidence="2 3">
    <name type="scientific">Caerostris darwini</name>
    <dbReference type="NCBI Taxonomy" id="1538125"/>
    <lineage>
        <taxon>Eukaryota</taxon>
        <taxon>Metazoa</taxon>
        <taxon>Ecdysozoa</taxon>
        <taxon>Arthropoda</taxon>
        <taxon>Chelicerata</taxon>
        <taxon>Arachnida</taxon>
        <taxon>Araneae</taxon>
        <taxon>Araneomorphae</taxon>
        <taxon>Entelegynae</taxon>
        <taxon>Araneoidea</taxon>
        <taxon>Araneidae</taxon>
        <taxon>Caerostris</taxon>
    </lineage>
</organism>
<reference evidence="2 3" key="1">
    <citation type="submission" date="2021-06" db="EMBL/GenBank/DDBJ databases">
        <title>Caerostris darwini draft genome.</title>
        <authorList>
            <person name="Kono N."/>
            <person name="Arakawa K."/>
        </authorList>
    </citation>
    <scope>NUCLEOTIDE SEQUENCE [LARGE SCALE GENOMIC DNA]</scope>
</reference>
<accession>A0AAV4PL46</accession>
<proteinExistence type="predicted"/>
<evidence type="ECO:0000313" key="2">
    <source>
        <dbReference type="EMBL" id="GIX97028.1"/>
    </source>
</evidence>